<proteinExistence type="predicted"/>
<dbReference type="Pfam" id="PF00516">
    <property type="entry name" value="GP120"/>
    <property type="match status" value="1"/>
</dbReference>
<organism evidence="2">
    <name type="scientific">Human immunodeficiency virus type 1</name>
    <name type="common">HIV-1</name>
    <dbReference type="NCBI Taxonomy" id="11676"/>
    <lineage>
        <taxon>Viruses</taxon>
        <taxon>Riboviria</taxon>
        <taxon>Pararnavirae</taxon>
        <taxon>Artverviricota</taxon>
        <taxon>Revtraviricetes</taxon>
        <taxon>Ortervirales</taxon>
        <taxon>Retroviridae</taxon>
        <taxon>Orthoretrovirinae</taxon>
        <taxon>Lentivirus</taxon>
        <taxon>Lentivirus humimdef1</taxon>
    </lineage>
</organism>
<name>G8GBH3_HV1</name>
<keyword evidence="2" id="KW-0261">Viral envelope protein</keyword>
<protein>
    <submittedName>
        <fullName evidence="2">Envelope glycoprotein</fullName>
    </submittedName>
</protein>
<sequence length="77" mass="8700">CTDTIDPKGNATVHNETRGEIKNCSFNATTEIRDKQKKMYALFYRPDVVPLNENSNTNSSGNSKGNYTYSEYILINC</sequence>
<feature type="non-terminal residue" evidence="2">
    <location>
        <position position="1"/>
    </location>
</feature>
<accession>G8GBH3</accession>
<dbReference type="InterPro" id="IPR000777">
    <property type="entry name" value="HIV1_Gp120"/>
</dbReference>
<keyword evidence="2" id="KW-0946">Virion</keyword>
<organismHost>
    <name type="scientific">Homo sapiens</name>
    <name type="common">Human</name>
    <dbReference type="NCBI Taxonomy" id="9606"/>
</organismHost>
<dbReference type="Gene3D" id="3.10.20.10">
    <property type="match status" value="1"/>
</dbReference>
<dbReference type="GO" id="GO:0019031">
    <property type="term" value="C:viral envelope"/>
    <property type="evidence" value="ECO:0007669"/>
    <property type="project" value="UniProtKB-KW"/>
</dbReference>
<dbReference type="EMBL" id="JN121011">
    <property type="protein sequence ID" value="AER92811.1"/>
    <property type="molecule type" value="Genomic_RNA"/>
</dbReference>
<feature type="domain" description="Human immunodeficiency virus 1 envelope glycoprotein Gp120" evidence="1">
    <location>
        <begin position="10"/>
        <end position="57"/>
    </location>
</feature>
<reference evidence="2" key="1">
    <citation type="submission" date="2011-06" db="EMBL/GenBank/DDBJ databases">
        <title>Characterization of variable regions of the env protein of the Human immunodeficiency virus type-1 subtype C obtained from individuals at different disease stages in Sub-Saharan Africa.</title>
        <authorList>
            <person name="Cenci A."/>
            <person name="Tavoschi L."/>
            <person name="D' Avenio G."/>
            <person name="Narino P."/>
            <person name="Becattini S."/>
            <person name="Bernasconi D."/>
            <person name="Chiappi M."/>
            <person name="La Torre L."/>
            <person name="Sukati H."/>
            <person name="Vardas E."/>
            <person name="Lo Presti A."/>
            <person name="Ciccozzi M."/>
            <person name="Picconi O."/>
            <person name="Monini P."/>
            <person name="Ensoli B."/>
            <person name="Butto' S."/>
        </authorList>
    </citation>
    <scope>NUCLEOTIDE SEQUENCE</scope>
    <source>
        <strain evidence="2">SA86V1V2</strain>
    </source>
</reference>
<evidence type="ECO:0000259" key="1">
    <source>
        <dbReference type="Pfam" id="PF00516"/>
    </source>
</evidence>
<evidence type="ECO:0000313" key="2">
    <source>
        <dbReference type="EMBL" id="AER92811.1"/>
    </source>
</evidence>
<feature type="non-terminal residue" evidence="2">
    <location>
        <position position="77"/>
    </location>
</feature>
<gene>
    <name evidence="2" type="primary">env</name>
</gene>